<evidence type="ECO:0000313" key="2">
    <source>
        <dbReference type="EMBL" id="NLR91161.1"/>
    </source>
</evidence>
<feature type="chain" id="PRO_5030661791" evidence="1">
    <location>
        <begin position="23"/>
        <end position="94"/>
    </location>
</feature>
<evidence type="ECO:0000313" key="3">
    <source>
        <dbReference type="Proteomes" id="UP000585050"/>
    </source>
</evidence>
<dbReference type="EMBL" id="JABAIL010000002">
    <property type="protein sequence ID" value="NLR91161.1"/>
    <property type="molecule type" value="Genomic_DNA"/>
</dbReference>
<keyword evidence="3" id="KW-1185">Reference proteome</keyword>
<dbReference type="RefSeq" id="WP_168881860.1">
    <property type="nucleotide sequence ID" value="NZ_JABAIL010000002.1"/>
</dbReference>
<feature type="signal peptide" evidence="1">
    <location>
        <begin position="1"/>
        <end position="22"/>
    </location>
</feature>
<gene>
    <name evidence="2" type="ORF">HGP29_08080</name>
</gene>
<protein>
    <submittedName>
        <fullName evidence="2">Uncharacterized protein</fullName>
    </submittedName>
</protein>
<dbReference type="AlphaFoldDB" id="A0A7X8SJ41"/>
<proteinExistence type="predicted"/>
<keyword evidence="1" id="KW-0732">Signal</keyword>
<organism evidence="2 3">
    <name type="scientific">Flammeovirga agarivorans</name>
    <dbReference type="NCBI Taxonomy" id="2726742"/>
    <lineage>
        <taxon>Bacteria</taxon>
        <taxon>Pseudomonadati</taxon>
        <taxon>Bacteroidota</taxon>
        <taxon>Cytophagia</taxon>
        <taxon>Cytophagales</taxon>
        <taxon>Flammeovirgaceae</taxon>
        <taxon>Flammeovirga</taxon>
    </lineage>
</organism>
<sequence length="94" mass="10762">MKRIITVLTSILMMSLSFASFADEVETITTKAKTPLYKVVDGKMKRVGFMPKGSQIEVKKIPHIEGKIEYKARVNYHETECGHLISTRYINNKK</sequence>
<comment type="caution">
    <text evidence="2">The sequence shown here is derived from an EMBL/GenBank/DDBJ whole genome shotgun (WGS) entry which is preliminary data.</text>
</comment>
<evidence type="ECO:0000256" key="1">
    <source>
        <dbReference type="SAM" id="SignalP"/>
    </source>
</evidence>
<dbReference type="Proteomes" id="UP000585050">
    <property type="component" value="Unassembled WGS sequence"/>
</dbReference>
<accession>A0A7X8SJ41</accession>
<reference evidence="2 3" key="1">
    <citation type="submission" date="2020-04" db="EMBL/GenBank/DDBJ databases">
        <title>Flammeovirga sp. SR4, a novel species isolated from seawater.</title>
        <authorList>
            <person name="Wang X."/>
        </authorList>
    </citation>
    <scope>NUCLEOTIDE SEQUENCE [LARGE SCALE GENOMIC DNA]</scope>
    <source>
        <strain evidence="2 3">SR4</strain>
    </source>
</reference>
<name>A0A7X8SJ41_9BACT</name>